<accession>A0A9P6ZZU4</accession>
<evidence type="ECO:0000259" key="1">
    <source>
        <dbReference type="Pfam" id="PF17667"/>
    </source>
</evidence>
<protein>
    <recommendedName>
        <fullName evidence="1">Fungal-type protein kinase domain-containing protein</fullName>
    </recommendedName>
</protein>
<evidence type="ECO:0000313" key="2">
    <source>
        <dbReference type="EMBL" id="KAG1779854.1"/>
    </source>
</evidence>
<proteinExistence type="predicted"/>
<dbReference type="Pfam" id="PF17667">
    <property type="entry name" value="Pkinase_fungal"/>
    <property type="match status" value="1"/>
</dbReference>
<dbReference type="Proteomes" id="UP000714275">
    <property type="component" value="Unassembled WGS sequence"/>
</dbReference>
<organism evidence="2 3">
    <name type="scientific">Suillus placidus</name>
    <dbReference type="NCBI Taxonomy" id="48579"/>
    <lineage>
        <taxon>Eukaryota</taxon>
        <taxon>Fungi</taxon>
        <taxon>Dikarya</taxon>
        <taxon>Basidiomycota</taxon>
        <taxon>Agaricomycotina</taxon>
        <taxon>Agaricomycetes</taxon>
        <taxon>Agaricomycetidae</taxon>
        <taxon>Boletales</taxon>
        <taxon>Suillineae</taxon>
        <taxon>Suillaceae</taxon>
        <taxon>Suillus</taxon>
    </lineage>
</organism>
<sequence length="287" mass="32778">MTSKYRKQPSPRSIAGTSRSHVRLVLTPCARPLHMFRTVKELVKALRDIVIIQRQAVEERQVLHRDCSLNNAMIVDLLGGKSRGFLIDWEFAVRINPDIKYAMGGTKTTYVPKTTSNTMELPVTQVVQSFSDDLESLFFVFIWICIKFCGPHGQVREDLGNSIPDRWNNMDLESCAAFKGNFFASTKEEQRLVDEIHPYFNDLIPLATEWRATLKDNTEKPVSFNDILTLLNSHLDRLPDDEELVSVVKTLKESAAALNERVEKRVASQFFSAELLKRRKSDDDSDV</sequence>
<dbReference type="PANTHER" id="PTHR38248">
    <property type="entry name" value="FUNK1 6"/>
    <property type="match status" value="1"/>
</dbReference>
<dbReference type="InterPro" id="IPR040976">
    <property type="entry name" value="Pkinase_fungal"/>
</dbReference>
<gene>
    <name evidence="2" type="ORF">EV702DRAFT_965425</name>
</gene>
<keyword evidence="3" id="KW-1185">Reference proteome</keyword>
<dbReference type="AlphaFoldDB" id="A0A9P6ZZU4"/>
<dbReference type="EMBL" id="JABBWD010000010">
    <property type="protein sequence ID" value="KAG1779854.1"/>
    <property type="molecule type" value="Genomic_DNA"/>
</dbReference>
<reference evidence="2" key="1">
    <citation type="journal article" date="2020" name="New Phytol.">
        <title>Comparative genomics reveals dynamic genome evolution in host specialist ectomycorrhizal fungi.</title>
        <authorList>
            <person name="Lofgren L.A."/>
            <person name="Nguyen N.H."/>
            <person name="Vilgalys R."/>
            <person name="Ruytinx J."/>
            <person name="Liao H.L."/>
            <person name="Branco S."/>
            <person name="Kuo A."/>
            <person name="LaButti K."/>
            <person name="Lipzen A."/>
            <person name="Andreopoulos W."/>
            <person name="Pangilinan J."/>
            <person name="Riley R."/>
            <person name="Hundley H."/>
            <person name="Na H."/>
            <person name="Barry K."/>
            <person name="Grigoriev I.V."/>
            <person name="Stajich J.E."/>
            <person name="Kennedy P.G."/>
        </authorList>
    </citation>
    <scope>NUCLEOTIDE SEQUENCE</scope>
    <source>
        <strain evidence="2">DOB743</strain>
    </source>
</reference>
<comment type="caution">
    <text evidence="2">The sequence shown here is derived from an EMBL/GenBank/DDBJ whole genome shotgun (WGS) entry which is preliminary data.</text>
</comment>
<evidence type="ECO:0000313" key="3">
    <source>
        <dbReference type="Proteomes" id="UP000714275"/>
    </source>
</evidence>
<feature type="domain" description="Fungal-type protein kinase" evidence="1">
    <location>
        <begin position="17"/>
        <end position="145"/>
    </location>
</feature>
<dbReference type="OrthoDB" id="5584477at2759"/>
<name>A0A9P6ZZU4_9AGAM</name>
<dbReference type="PANTHER" id="PTHR38248:SF2">
    <property type="entry name" value="FUNK1 11"/>
    <property type="match status" value="1"/>
</dbReference>